<sequence>MSYNEKLPMDDEYIASGPADIRENFRALKEDQIVDAGTLAGLAPGNSGGNIPLSNGVVNSGLNADKLDGLDAAAFASAAHIHAVATDSSNGFMSNTDKAKLNAIATGAEVNQNAFSSVLVGSTTIQADSVADTLEITAGANISLTSDATNDRVTIAVSGTVPSATTATIAAACTGNAATATKLATVRAINGVAFDGGSDIAIVDSTKAPISHASTSTTYGIATASSYGHAKASTDTPAAAGTAAVGTDNGLYARGDHVHPAQTDIAGKAATATTAYNIPNSDVGGNIWIA</sequence>
<evidence type="ECO:0000313" key="2">
    <source>
        <dbReference type="Proteomes" id="UP000198847"/>
    </source>
</evidence>
<dbReference type="RefSeq" id="WP_091749515.1">
    <property type="nucleotide sequence ID" value="NZ_FODY01000021.1"/>
</dbReference>
<dbReference type="OrthoDB" id="2650917at2"/>
<keyword evidence="2" id="KW-1185">Reference proteome</keyword>
<proteinExistence type="predicted"/>
<dbReference type="EMBL" id="FODY01000021">
    <property type="protein sequence ID" value="SEP36857.1"/>
    <property type="molecule type" value="Genomic_DNA"/>
</dbReference>
<accession>A0A1H8XAV9</accession>
<dbReference type="AlphaFoldDB" id="A0A1H8XAV9"/>
<reference evidence="1 2" key="1">
    <citation type="submission" date="2016-10" db="EMBL/GenBank/DDBJ databases">
        <authorList>
            <person name="de Groot N.N."/>
        </authorList>
    </citation>
    <scope>NUCLEOTIDE SEQUENCE [LARGE SCALE GENOMIC DNA]</scope>
    <source>
        <strain evidence="1 2">DSM 13305</strain>
    </source>
</reference>
<gene>
    <name evidence="1" type="ORF">SAMN04490178_12173</name>
</gene>
<organism evidence="1 2">
    <name type="scientific">Propionispora vibrioides</name>
    <dbReference type="NCBI Taxonomy" id="112903"/>
    <lineage>
        <taxon>Bacteria</taxon>
        <taxon>Bacillati</taxon>
        <taxon>Bacillota</taxon>
        <taxon>Negativicutes</taxon>
        <taxon>Selenomonadales</taxon>
        <taxon>Sporomusaceae</taxon>
        <taxon>Propionispora</taxon>
    </lineage>
</organism>
<dbReference type="STRING" id="112903.SAMN04490178_12173"/>
<name>A0A1H8XAV9_9FIRM</name>
<evidence type="ECO:0000313" key="1">
    <source>
        <dbReference type="EMBL" id="SEP36857.1"/>
    </source>
</evidence>
<protein>
    <submittedName>
        <fullName evidence="1">Uncharacterized protein</fullName>
    </submittedName>
</protein>
<dbReference type="Proteomes" id="UP000198847">
    <property type="component" value="Unassembled WGS sequence"/>
</dbReference>